<gene>
    <name evidence="1" type="ORF">GCM10010226_09820</name>
</gene>
<comment type="caution">
    <text evidence="1">The sequence shown here is derived from an EMBL/GenBank/DDBJ whole genome shotgun (WGS) entry which is preliminary data.</text>
</comment>
<reference evidence="1" key="2">
    <citation type="submission" date="2020-09" db="EMBL/GenBank/DDBJ databases">
        <authorList>
            <person name="Sun Q."/>
            <person name="Ohkuma M."/>
        </authorList>
    </citation>
    <scope>NUCLEOTIDE SEQUENCE</scope>
    <source>
        <strain evidence="1">JCM 4125</strain>
    </source>
</reference>
<proteinExistence type="predicted"/>
<accession>A0A918LQH5</accession>
<sequence length="725" mass="77006">MDLDALRHGDFSKLGEAVTDWEQMTKKLADLKKDAEDNLKAKADKAKWAGVNATVTREFIAKTAAEFTDAHTQADSVTKILSDTRGELVGYRTQLNDAITRGAQQNLTVIDTGEGTFTVTGNTRPDWASDPGGKTGATDQKAVEALRDEIQGILSKATESDKSAAKVLQLLVDQAKYGFADASYADRDSAAAAVAAAEKLARMAKNPADMSLDDIAEFNRTMGTYSGDSLFAEQFATRLGPKGTLQFWTDMTSAHAGARNSELETMKSLQKNLSLSLATASLSDSDAMRDWKNDLVAERNTNFRATGSMNPVGALGSQVISSLMRQGQYDTEFLDDYRKQVFKADKGAGESNTDALWVKGYDALDLVFGEGNGRDPLEGLFEGLSHNPEAATHAFESKSDLDHMLATTPYTDRGEPLGRALEAAVTGLANGDTSSVAPPHSTTQVQIMANVMEAVAQPHGGADLVGKGLGDSFGNMAASYMPEISQALNGPHSGAVFLTNSENPNGFEKSVPEIARFISAVSTDPAGRAGIVFGESIYTAGLTETHLSNPSLFDGSPEQVLKDIGRNAGLIEGLVAHSVADNEVQGAVKGETEYNNAMKAKGDYAKTWISVGMTFIEVPATYGGAAMGGVIGGGLATIGGAAVDHIMGPQASGARDEALYQSAHSYYDTRNSVTEQTVWSVEEAINRNHVDLPRDGVTDEVGNSVIEGFDSASEFLSRNKERPNG</sequence>
<dbReference type="Proteomes" id="UP000646776">
    <property type="component" value="Unassembled WGS sequence"/>
</dbReference>
<keyword evidence="2" id="KW-1185">Reference proteome</keyword>
<organism evidence="1 2">
    <name type="scientific">Streptomyces phaeofaciens</name>
    <dbReference type="NCBI Taxonomy" id="68254"/>
    <lineage>
        <taxon>Bacteria</taxon>
        <taxon>Bacillati</taxon>
        <taxon>Actinomycetota</taxon>
        <taxon>Actinomycetes</taxon>
        <taxon>Kitasatosporales</taxon>
        <taxon>Streptomycetaceae</taxon>
        <taxon>Streptomyces</taxon>
    </lineage>
</organism>
<evidence type="ECO:0000313" key="1">
    <source>
        <dbReference type="EMBL" id="GGT35723.1"/>
    </source>
</evidence>
<protein>
    <submittedName>
        <fullName evidence="1">Uncharacterized protein</fullName>
    </submittedName>
</protein>
<dbReference type="RefSeq" id="WP_189707886.1">
    <property type="nucleotide sequence ID" value="NZ_BMSA01000002.1"/>
</dbReference>
<dbReference type="AlphaFoldDB" id="A0A918LQH5"/>
<dbReference type="EMBL" id="BMSA01000002">
    <property type="protein sequence ID" value="GGT35723.1"/>
    <property type="molecule type" value="Genomic_DNA"/>
</dbReference>
<evidence type="ECO:0000313" key="2">
    <source>
        <dbReference type="Proteomes" id="UP000646776"/>
    </source>
</evidence>
<name>A0A918LQH5_9ACTN</name>
<reference evidence="1" key="1">
    <citation type="journal article" date="2014" name="Int. J. Syst. Evol. Microbiol.">
        <title>Complete genome sequence of Corynebacterium casei LMG S-19264T (=DSM 44701T), isolated from a smear-ripened cheese.</title>
        <authorList>
            <consortium name="US DOE Joint Genome Institute (JGI-PGF)"/>
            <person name="Walter F."/>
            <person name="Albersmeier A."/>
            <person name="Kalinowski J."/>
            <person name="Ruckert C."/>
        </authorList>
    </citation>
    <scope>NUCLEOTIDE SEQUENCE</scope>
    <source>
        <strain evidence="1">JCM 4125</strain>
    </source>
</reference>